<dbReference type="AlphaFoldDB" id="A0A9R1QWR8"/>
<proteinExistence type="predicted"/>
<sequence>MFHGSLHWCIHNMIIVFDTTAESFRQMRAPVDPDGADIFEMDGTLSMSIFNDAATSIDIWMARDYESEVWALKYRVKLPVGKLTSQFRIFDEFWWLVVMSSEGDVLVLVKFGAWVLQIDVDGKLVASIHCGGLRTTRLRFKQTLVSLTFFPTLEGYVVNAPPFI</sequence>
<evidence type="ECO:0000313" key="1">
    <source>
        <dbReference type="EMBL" id="VAH84721.1"/>
    </source>
</evidence>
<organism evidence="1 2">
    <name type="scientific">Triticum turgidum subsp. durum</name>
    <name type="common">Durum wheat</name>
    <name type="synonym">Triticum durum</name>
    <dbReference type="NCBI Taxonomy" id="4567"/>
    <lineage>
        <taxon>Eukaryota</taxon>
        <taxon>Viridiplantae</taxon>
        <taxon>Streptophyta</taxon>
        <taxon>Embryophyta</taxon>
        <taxon>Tracheophyta</taxon>
        <taxon>Spermatophyta</taxon>
        <taxon>Magnoliopsida</taxon>
        <taxon>Liliopsida</taxon>
        <taxon>Poales</taxon>
        <taxon>Poaceae</taxon>
        <taxon>BOP clade</taxon>
        <taxon>Pooideae</taxon>
        <taxon>Triticodae</taxon>
        <taxon>Triticeae</taxon>
        <taxon>Triticinae</taxon>
        <taxon>Triticum</taxon>
    </lineage>
</organism>
<dbReference type="EMBL" id="LT934116">
    <property type="protein sequence ID" value="VAH84721.1"/>
    <property type="molecule type" value="Genomic_DNA"/>
</dbReference>
<dbReference type="OMA" id="QFRIFDE"/>
<name>A0A9R1QWR8_TRITD</name>
<dbReference type="Gramene" id="TRITD3Bv1G254170.1">
    <property type="protein sequence ID" value="TRITD3Bv1G254170.1"/>
    <property type="gene ID" value="TRITD3Bv1G254170"/>
</dbReference>
<evidence type="ECO:0008006" key="3">
    <source>
        <dbReference type="Google" id="ProtNLM"/>
    </source>
</evidence>
<reference evidence="1 2" key="1">
    <citation type="submission" date="2017-09" db="EMBL/GenBank/DDBJ databases">
        <authorList>
            <consortium name="International Durum Wheat Genome Sequencing Consortium (IDWGSC)"/>
            <person name="Milanesi L."/>
        </authorList>
    </citation>
    <scope>NUCLEOTIDE SEQUENCE [LARGE SCALE GENOMIC DNA]</scope>
    <source>
        <strain evidence="2">cv. Svevo</strain>
    </source>
</reference>
<dbReference type="Proteomes" id="UP000324705">
    <property type="component" value="Chromosome 3B"/>
</dbReference>
<accession>A0A9R1QWR8</accession>
<keyword evidence="2" id="KW-1185">Reference proteome</keyword>
<gene>
    <name evidence="1" type="ORF">TRITD_3Bv1G254170</name>
</gene>
<protein>
    <recommendedName>
        <fullName evidence="3">F-box associated domain-containing protein</fullName>
    </recommendedName>
</protein>
<evidence type="ECO:0000313" key="2">
    <source>
        <dbReference type="Proteomes" id="UP000324705"/>
    </source>
</evidence>